<keyword evidence="4" id="KW-1185">Reference proteome</keyword>
<dbReference type="EMBL" id="CP000478">
    <property type="protein sequence ID" value="ABK16674.1"/>
    <property type="molecule type" value="Genomic_DNA"/>
</dbReference>
<feature type="coiled-coil region" evidence="1">
    <location>
        <begin position="208"/>
        <end position="316"/>
    </location>
</feature>
<dbReference type="eggNOG" id="COG3206">
    <property type="taxonomic scope" value="Bacteria"/>
</dbReference>
<dbReference type="PANTHER" id="PTHR32309:SF13">
    <property type="entry name" value="FERRIC ENTEROBACTIN TRANSPORT PROTEIN FEPE"/>
    <property type="match status" value="1"/>
</dbReference>
<keyword evidence="2" id="KW-1133">Transmembrane helix</keyword>
<name>A0LGX2_SYNFM</name>
<dbReference type="PANTHER" id="PTHR32309">
    <property type="entry name" value="TYROSINE-PROTEIN KINASE"/>
    <property type="match status" value="1"/>
</dbReference>
<dbReference type="InterPro" id="IPR050445">
    <property type="entry name" value="Bact_polysacc_biosynth/exp"/>
</dbReference>
<dbReference type="AlphaFoldDB" id="A0LGX2"/>
<protein>
    <submittedName>
        <fullName evidence="3">Lipopolysaccharide biosynthesis</fullName>
    </submittedName>
</protein>
<dbReference type="OrthoDB" id="5390369at2"/>
<feature type="coiled-coil region" evidence="1">
    <location>
        <begin position="356"/>
        <end position="397"/>
    </location>
</feature>
<dbReference type="Proteomes" id="UP000001784">
    <property type="component" value="Chromosome"/>
</dbReference>
<evidence type="ECO:0000256" key="2">
    <source>
        <dbReference type="SAM" id="Phobius"/>
    </source>
</evidence>
<keyword evidence="1" id="KW-0175">Coiled coil</keyword>
<dbReference type="KEGG" id="sfu:Sfum_0978"/>
<dbReference type="GO" id="GO:0004713">
    <property type="term" value="F:protein tyrosine kinase activity"/>
    <property type="evidence" value="ECO:0007669"/>
    <property type="project" value="TreeGrafter"/>
</dbReference>
<dbReference type="STRING" id="335543.Sfum_0978"/>
<accession>A0LGX2</accession>
<evidence type="ECO:0000313" key="3">
    <source>
        <dbReference type="EMBL" id="ABK16674.1"/>
    </source>
</evidence>
<reference evidence="3 4" key="1">
    <citation type="submission" date="2006-10" db="EMBL/GenBank/DDBJ databases">
        <title>Complete sequence of Syntrophobacter fumaroxidans MPOB.</title>
        <authorList>
            <consortium name="US DOE Joint Genome Institute"/>
            <person name="Copeland A."/>
            <person name="Lucas S."/>
            <person name="Lapidus A."/>
            <person name="Barry K."/>
            <person name="Detter J.C."/>
            <person name="Glavina del Rio T."/>
            <person name="Hammon N."/>
            <person name="Israni S."/>
            <person name="Pitluck S."/>
            <person name="Goltsman E.G."/>
            <person name="Martinez M."/>
            <person name="Schmutz J."/>
            <person name="Larimer F."/>
            <person name="Land M."/>
            <person name="Hauser L."/>
            <person name="Kyrpides N."/>
            <person name="Kim E."/>
            <person name="Boone D.R."/>
            <person name="Brockman F."/>
            <person name="Culley D."/>
            <person name="Ferry J."/>
            <person name="Gunsalus R."/>
            <person name="McInerney M.J."/>
            <person name="Morrison M."/>
            <person name="Plugge C."/>
            <person name="Rohlin L."/>
            <person name="Scholten J."/>
            <person name="Sieber J."/>
            <person name="Stams A.J.M."/>
            <person name="Worm P."/>
            <person name="Henstra A.M."/>
            <person name="Richardson P."/>
        </authorList>
    </citation>
    <scope>NUCLEOTIDE SEQUENCE [LARGE SCALE GENOMIC DNA]</scope>
    <source>
        <strain evidence="4">DSM 10017 / MPOB</strain>
    </source>
</reference>
<evidence type="ECO:0000313" key="4">
    <source>
        <dbReference type="Proteomes" id="UP000001784"/>
    </source>
</evidence>
<dbReference type="InParanoid" id="A0LGX2"/>
<evidence type="ECO:0000256" key="1">
    <source>
        <dbReference type="SAM" id="Coils"/>
    </source>
</evidence>
<dbReference type="GO" id="GO:0005886">
    <property type="term" value="C:plasma membrane"/>
    <property type="evidence" value="ECO:0007669"/>
    <property type="project" value="TreeGrafter"/>
</dbReference>
<gene>
    <name evidence="3" type="ordered locus">Sfum_0978</name>
</gene>
<proteinExistence type="predicted"/>
<keyword evidence="2" id="KW-0812">Transmembrane</keyword>
<dbReference type="HOGENOM" id="CLU_009912_5_2_7"/>
<sequence>MTQKPIPGNQGVPTAASNRAVSFYTAGSGVYGKPRPFNLRDLLIVFFKHKYMIISIFCLAVILTPLVYYFLPAKYEASSTLMFRYGQEYQSPMVSGEQTPVRVGLQEILHSELAILSSTDLKERLLKSLGIENIYPKLRAFSDEPVKQLEYAKVFFERDLHVQAGRNSNLITVTFQNADPGTAAKVVNSLVAAYIARRVEILHDSRPLQLLDKKVAEYLDRLKRSEGELQAFKQQHQVFAFDEQRDMLLKERMNLETTARTTQSLVKELRQKLSTLESQLKGVAASLPVASENDPRNELEMQLVTLQRREQELLSKYKENNVFVTSVRNEIQVVKGFIEKQKQTAARGRSAVNTLYQDLQKEIISTKAEVSSLEVRSKELEAQVTLADKRIQEFDQQERTARDLQRTLTANEQMYQLYQKRFEEARVSEDMSQDKMASVNVIEQASASELPIWPTKGVSFYLALAAFLGIGGGLTLAFSLEFINQGLSSPQKTEQCLNIPVLTTIPYKA</sequence>
<feature type="transmembrane region" description="Helical" evidence="2">
    <location>
        <begin position="460"/>
        <end position="483"/>
    </location>
</feature>
<feature type="transmembrane region" description="Helical" evidence="2">
    <location>
        <begin position="51"/>
        <end position="71"/>
    </location>
</feature>
<keyword evidence="2" id="KW-0472">Membrane</keyword>
<organism evidence="3 4">
    <name type="scientific">Syntrophobacter fumaroxidans (strain DSM 10017 / MPOB)</name>
    <dbReference type="NCBI Taxonomy" id="335543"/>
    <lineage>
        <taxon>Bacteria</taxon>
        <taxon>Pseudomonadati</taxon>
        <taxon>Thermodesulfobacteriota</taxon>
        <taxon>Syntrophobacteria</taxon>
        <taxon>Syntrophobacterales</taxon>
        <taxon>Syntrophobacteraceae</taxon>
        <taxon>Syntrophobacter</taxon>
    </lineage>
</organism>